<gene>
    <name evidence="2" type="ORF">C3747_340g45</name>
</gene>
<feature type="compositionally biased region" description="Polar residues" evidence="1">
    <location>
        <begin position="160"/>
        <end position="175"/>
    </location>
</feature>
<sequence length="258" mass="29194">MESNGLGQWFYRKEWQEGTYDKYVILSTIDFNRDENKGTAYGYLTFHGETTTRPVQIDFAEVLGGTRCSVWRLCSPTPKVLVQTSLSMDVALACGRIHLMMRPTTPAHCCCFWLDCYTAPSSGCSGTGDENTVDEVHSDGAGGPVSVSSTPATHPHHQQAQKWTRQGRHQQTTRETIAFSHYFQPNNRKNSQQHQSPKTTKEQRPPRPPSAAPQASTKIPLFCFFLLRVQLLLRWWLCLHEVVCAEYGLRPNATELFL</sequence>
<dbReference type="VEuPathDB" id="TriTrypDB:BCY84_00026"/>
<feature type="compositionally biased region" description="Polar residues" evidence="1">
    <location>
        <begin position="183"/>
        <end position="198"/>
    </location>
</feature>
<dbReference type="VEuPathDB" id="TriTrypDB:TcCLB.503859.50"/>
<accession>A0A2V2V536</accession>
<dbReference type="VEuPathDB" id="TriTrypDB:TcCLB.510627.174"/>
<evidence type="ECO:0000256" key="1">
    <source>
        <dbReference type="SAM" id="MobiDB-lite"/>
    </source>
</evidence>
<dbReference type="EMBL" id="PRFC01000340">
    <property type="protein sequence ID" value="PWU91351.1"/>
    <property type="molecule type" value="Genomic_DNA"/>
</dbReference>
<evidence type="ECO:0000313" key="3">
    <source>
        <dbReference type="Proteomes" id="UP000246078"/>
    </source>
</evidence>
<proteinExistence type="predicted"/>
<evidence type="ECO:0000313" key="2">
    <source>
        <dbReference type="EMBL" id="PWU91351.1"/>
    </source>
</evidence>
<dbReference type="AlphaFoldDB" id="A0A2V2V536"/>
<comment type="caution">
    <text evidence="2">The sequence shown here is derived from an EMBL/GenBank/DDBJ whole genome shotgun (WGS) entry which is preliminary data.</text>
</comment>
<dbReference type="VEuPathDB" id="TriTrypDB:TCDM_13609"/>
<dbReference type="VEuPathDB" id="TriTrypDB:C4B63_74g133"/>
<name>A0A2V2V536_TRYCR</name>
<dbReference type="Proteomes" id="UP000246078">
    <property type="component" value="Unassembled WGS sequence"/>
</dbReference>
<dbReference type="VEuPathDB" id="TriTrypDB:TcYC6_0038630"/>
<dbReference type="VEuPathDB" id="TriTrypDB:TcCL_Unassigned01151"/>
<dbReference type="VEuPathDB" id="TriTrypDB:Tc_MARK_9129"/>
<feature type="region of interest" description="Disordered" evidence="1">
    <location>
        <begin position="127"/>
        <end position="214"/>
    </location>
</feature>
<reference evidence="2 3" key="1">
    <citation type="journal article" date="2018" name="Microb. Genom.">
        <title>Expanding an expanded genome: long-read sequencing of Trypanosoma cruzi.</title>
        <authorList>
            <person name="Berna L."/>
            <person name="Rodriguez M."/>
            <person name="Chiribao M.L."/>
            <person name="Parodi-Talice A."/>
            <person name="Pita S."/>
            <person name="Rijo G."/>
            <person name="Alvarez-Valin F."/>
            <person name="Robello C."/>
        </authorList>
    </citation>
    <scope>NUCLEOTIDE SEQUENCE [LARGE SCALE GENOMIC DNA]</scope>
    <source>
        <strain evidence="2 3">TCC</strain>
    </source>
</reference>
<organism evidence="2 3">
    <name type="scientific">Trypanosoma cruzi</name>
    <dbReference type="NCBI Taxonomy" id="5693"/>
    <lineage>
        <taxon>Eukaryota</taxon>
        <taxon>Discoba</taxon>
        <taxon>Euglenozoa</taxon>
        <taxon>Kinetoplastea</taxon>
        <taxon>Metakinetoplastina</taxon>
        <taxon>Trypanosomatida</taxon>
        <taxon>Trypanosomatidae</taxon>
        <taxon>Trypanosoma</taxon>
        <taxon>Schizotrypanum</taxon>
    </lineage>
</organism>
<dbReference type="VEuPathDB" id="TriTrypDB:TcG_11549"/>
<dbReference type="VEuPathDB" id="TriTrypDB:C3747_340g45"/>
<protein>
    <submittedName>
        <fullName evidence="2">Uncharacterized protein</fullName>
    </submittedName>
</protein>